<sequence>MKRLDPLTVVTMMGILVVMIAAGVLLGSSKAFPETISNTNNVILSGTKDLSARLSYLTSVRDSSSDVHRTQNDKKETKTSTLKPNTSSQVLGSHIRAGKLSINTNTAIAGTLEVGGDIVLTGRLLGEGFVSSVIAGDNVTVTQRSNDDGSVSPIISVAIPTSVTSFQGSTGAVTLTAGTGITIDGTKITSSAKLSDIRSAGGCSGCITNDDVANDLTISSSGSVDVGALSGKVSETKGGTNQSTYTTGDILYSSASNILSKLGIGTAGQVLTVSGGIPAWADSGAGVSSLNSLTGALTISGTSNQISVSSSGTSITLSAPQSIGTSSSPAFSGLTLSGLNSAGIVHTDVNGLLSTSAIVNADVSSSAAIAYSKLNLASSITGSDLASILGVSYGGTGGATAADARVALGLVIGTDVQAYNSKLTDIAALAASSGNIIVGNGTTWVAESGATARASLGLGSLSTQNASSVSVTGGAIDGTTIGATSAAAGTFTTASATDLKITGQSSAPVSPSEGQVYYDSTNKEFYGYKNAKWSKLTASDRGSCPTGYILVPGSAAFGTNDFCIMKYEAKKDGSKNPVSEAAGTPWVSVDWYEARAACQRAGAHLVTNAQWMTVARNIESTTINDMDADAALQLATGHSDNSPANSLASTAGADPVVSGCNLNANMEDASNAYSGGSCEVKGSGAGGSTDADKGYYGTGQSWSDTGYSAGAANKSQLRTHILSNGNVIWDFAGNVWEWNDWQCGTGTWYSLGSWSEWNNANLTDYEQSAGGSTSNTSANGTGKYYGCTANGNAALRGGYWDEWRGWRSFYSGFEQCPIGCLHLRWVSLRTVIFV</sequence>
<accession>A0A0G0MNE5</accession>
<protein>
    <recommendedName>
        <fullName evidence="4">Sulfatase-modifying factor enzyme domain-containing protein</fullName>
    </recommendedName>
</protein>
<dbReference type="SUPFAM" id="SSF56436">
    <property type="entry name" value="C-type lectin-like"/>
    <property type="match status" value="1"/>
</dbReference>
<gene>
    <name evidence="2" type="ORF">US86_C0005G0052</name>
</gene>
<comment type="caution">
    <text evidence="2">The sequence shown here is derived from an EMBL/GenBank/DDBJ whole genome shotgun (WGS) entry which is preliminary data.</text>
</comment>
<dbReference type="AlphaFoldDB" id="A0A0G0MNE5"/>
<feature type="compositionally biased region" description="Polar residues" evidence="1">
    <location>
        <begin position="79"/>
        <end position="88"/>
    </location>
</feature>
<evidence type="ECO:0000313" key="3">
    <source>
        <dbReference type="Proteomes" id="UP000034235"/>
    </source>
</evidence>
<feature type="region of interest" description="Disordered" evidence="1">
    <location>
        <begin position="63"/>
        <end position="88"/>
    </location>
</feature>
<dbReference type="Gene3D" id="3.90.1580.10">
    <property type="entry name" value="paralog of FGE (formylglycine-generating enzyme)"/>
    <property type="match status" value="1"/>
</dbReference>
<dbReference type="Proteomes" id="UP000034235">
    <property type="component" value="Unassembled WGS sequence"/>
</dbReference>
<evidence type="ECO:0000313" key="2">
    <source>
        <dbReference type="EMBL" id="KKQ66441.1"/>
    </source>
</evidence>
<evidence type="ECO:0008006" key="4">
    <source>
        <dbReference type="Google" id="ProtNLM"/>
    </source>
</evidence>
<dbReference type="InterPro" id="IPR016187">
    <property type="entry name" value="CTDL_fold"/>
</dbReference>
<evidence type="ECO:0000256" key="1">
    <source>
        <dbReference type="SAM" id="MobiDB-lite"/>
    </source>
</evidence>
<organism evidence="2 3">
    <name type="scientific">Candidatus Daviesbacteria bacterium GW2011_GWA2_38_24</name>
    <dbReference type="NCBI Taxonomy" id="1618422"/>
    <lineage>
        <taxon>Bacteria</taxon>
        <taxon>Candidatus Daviesiibacteriota</taxon>
    </lineage>
</organism>
<reference evidence="2 3" key="1">
    <citation type="journal article" date="2015" name="Nature">
        <title>rRNA introns, odd ribosomes, and small enigmatic genomes across a large radiation of phyla.</title>
        <authorList>
            <person name="Brown C.T."/>
            <person name="Hug L.A."/>
            <person name="Thomas B.C."/>
            <person name="Sharon I."/>
            <person name="Castelle C.J."/>
            <person name="Singh A."/>
            <person name="Wilkins M.J."/>
            <person name="Williams K.H."/>
            <person name="Banfield J.F."/>
        </authorList>
    </citation>
    <scope>NUCLEOTIDE SEQUENCE [LARGE SCALE GENOMIC DNA]</scope>
</reference>
<dbReference type="EMBL" id="LBUP01000005">
    <property type="protein sequence ID" value="KKQ66441.1"/>
    <property type="molecule type" value="Genomic_DNA"/>
</dbReference>
<dbReference type="InterPro" id="IPR042095">
    <property type="entry name" value="SUMF_sf"/>
</dbReference>
<proteinExistence type="predicted"/>
<feature type="compositionally biased region" description="Basic and acidic residues" evidence="1">
    <location>
        <begin position="63"/>
        <end position="78"/>
    </location>
</feature>
<name>A0A0G0MNE5_9BACT</name>